<keyword evidence="3" id="KW-0408">Iron</keyword>
<comment type="caution">
    <text evidence="6">The sequence shown here is derived from an EMBL/GenBank/DDBJ whole genome shotgun (WGS) entry which is preliminary data.</text>
</comment>
<evidence type="ECO:0000256" key="4">
    <source>
        <dbReference type="ARBA" id="ARBA00023014"/>
    </source>
</evidence>
<dbReference type="GO" id="GO:0046872">
    <property type="term" value="F:metal ion binding"/>
    <property type="evidence" value="ECO:0007669"/>
    <property type="project" value="UniProtKB-KW"/>
</dbReference>
<dbReference type="InterPro" id="IPR036390">
    <property type="entry name" value="WH_DNA-bd_sf"/>
</dbReference>
<dbReference type="InterPro" id="IPR036388">
    <property type="entry name" value="WH-like_DNA-bd_sf"/>
</dbReference>
<keyword evidence="4" id="KW-0411">Iron-sulfur</keyword>
<reference evidence="6" key="1">
    <citation type="journal article" date="2014" name="Front. Microbiol.">
        <title>High frequency of phylogenetically diverse reductive dehalogenase-homologous genes in deep subseafloor sedimentary metagenomes.</title>
        <authorList>
            <person name="Kawai M."/>
            <person name="Futagami T."/>
            <person name="Toyoda A."/>
            <person name="Takaki Y."/>
            <person name="Nishi S."/>
            <person name="Hori S."/>
            <person name="Arai W."/>
            <person name="Tsubouchi T."/>
            <person name="Morono Y."/>
            <person name="Uchiyama I."/>
            <person name="Ito T."/>
            <person name="Fujiyama A."/>
            <person name="Inagaki F."/>
            <person name="Takami H."/>
        </authorList>
    </citation>
    <scope>NUCLEOTIDE SEQUENCE</scope>
    <source>
        <strain evidence="6">Expedition CK06-06</strain>
    </source>
</reference>
<dbReference type="Pfam" id="PF01475">
    <property type="entry name" value="FUR"/>
    <property type="match status" value="1"/>
</dbReference>
<feature type="domain" description="4Fe-4S ferredoxin-type" evidence="5">
    <location>
        <begin position="198"/>
        <end position="226"/>
    </location>
</feature>
<dbReference type="SUPFAM" id="SSF54862">
    <property type="entry name" value="4Fe-4S ferredoxins"/>
    <property type="match status" value="1"/>
</dbReference>
<dbReference type="Pfam" id="PF12838">
    <property type="entry name" value="Fer4_7"/>
    <property type="match status" value="1"/>
</dbReference>
<dbReference type="InterPro" id="IPR017900">
    <property type="entry name" value="4Fe4S_Fe_S_CS"/>
</dbReference>
<dbReference type="AlphaFoldDB" id="X1RNF2"/>
<evidence type="ECO:0000256" key="2">
    <source>
        <dbReference type="ARBA" id="ARBA00022723"/>
    </source>
</evidence>
<keyword evidence="2" id="KW-0479">Metal-binding</keyword>
<dbReference type="SUPFAM" id="SSF46785">
    <property type="entry name" value="Winged helix' DNA-binding domain"/>
    <property type="match status" value="1"/>
</dbReference>
<dbReference type="EMBL" id="BARW01009576">
    <property type="protein sequence ID" value="GAI82183.1"/>
    <property type="molecule type" value="Genomic_DNA"/>
</dbReference>
<dbReference type="InterPro" id="IPR036188">
    <property type="entry name" value="FAD/NAD-bd_sf"/>
</dbReference>
<name>X1RNF2_9ZZZZ</name>
<dbReference type="PROSITE" id="PS00198">
    <property type="entry name" value="4FE4S_FER_1"/>
    <property type="match status" value="2"/>
</dbReference>
<dbReference type="Gene3D" id="3.30.70.20">
    <property type="match status" value="1"/>
</dbReference>
<dbReference type="Gene3D" id="1.10.10.10">
    <property type="entry name" value="Winged helix-like DNA-binding domain superfamily/Winged helix DNA-binding domain"/>
    <property type="match status" value="1"/>
</dbReference>
<gene>
    <name evidence="6" type="ORF">S12H4_19207</name>
</gene>
<proteinExistence type="predicted"/>
<dbReference type="GO" id="GO:0003700">
    <property type="term" value="F:DNA-binding transcription factor activity"/>
    <property type="evidence" value="ECO:0007669"/>
    <property type="project" value="InterPro"/>
</dbReference>
<dbReference type="GO" id="GO:0051539">
    <property type="term" value="F:4 iron, 4 sulfur cluster binding"/>
    <property type="evidence" value="ECO:0007669"/>
    <property type="project" value="UniProtKB-KW"/>
</dbReference>
<dbReference type="PANTHER" id="PTHR43687:SF1">
    <property type="entry name" value="FERREDOXIN III"/>
    <property type="match status" value="1"/>
</dbReference>
<dbReference type="PROSITE" id="PS51379">
    <property type="entry name" value="4FE4S_FER_2"/>
    <property type="match status" value="2"/>
</dbReference>
<evidence type="ECO:0000256" key="3">
    <source>
        <dbReference type="ARBA" id="ARBA00023004"/>
    </source>
</evidence>
<protein>
    <recommendedName>
        <fullName evidence="5">4Fe-4S ferredoxin-type domain-containing protein</fullName>
    </recommendedName>
</protein>
<dbReference type="InterPro" id="IPR050572">
    <property type="entry name" value="Fe-S_Ferredoxin"/>
</dbReference>
<dbReference type="SUPFAM" id="SSF51905">
    <property type="entry name" value="FAD/NAD(P)-binding domain"/>
    <property type="match status" value="1"/>
</dbReference>
<feature type="domain" description="4Fe-4S ferredoxin-type" evidence="5">
    <location>
        <begin position="235"/>
        <end position="264"/>
    </location>
</feature>
<sequence length="280" mass="30539">MSKSSKHMSAKEIYASLCKSHPGMGLTTVYRTLELLARMGFITKLTLGDGKIKENKNKLMEKMREELNKNEKVKVFTGTKVGRVEGFVGNFRAEIVKPNGKENIDIGSIVVATGIDIRAVSDDGDFEKDLLLQRDEKNFFVGMLGILNPLDFNTDGVFKCGSARKEMGIPDAIIDGEGTASCAAGVISKKELVKSPAISIVVDEKCDGCAYCIEPCPAQAITLIEYMQEEGSIKKTVEVNEAICRGCGVCMATCPKKGIFIRHFKPEYFKEMIKSVAGGA</sequence>
<evidence type="ECO:0000313" key="6">
    <source>
        <dbReference type="EMBL" id="GAI82183.1"/>
    </source>
</evidence>
<accession>X1RNF2</accession>
<organism evidence="6">
    <name type="scientific">marine sediment metagenome</name>
    <dbReference type="NCBI Taxonomy" id="412755"/>
    <lineage>
        <taxon>unclassified sequences</taxon>
        <taxon>metagenomes</taxon>
        <taxon>ecological metagenomes</taxon>
    </lineage>
</organism>
<dbReference type="InterPro" id="IPR017896">
    <property type="entry name" value="4Fe4S_Fe-S-bd"/>
</dbReference>
<evidence type="ECO:0000256" key="1">
    <source>
        <dbReference type="ARBA" id="ARBA00022485"/>
    </source>
</evidence>
<dbReference type="InterPro" id="IPR002481">
    <property type="entry name" value="FUR"/>
</dbReference>
<evidence type="ECO:0000259" key="5">
    <source>
        <dbReference type="PROSITE" id="PS51379"/>
    </source>
</evidence>
<keyword evidence="1" id="KW-0004">4Fe-4S</keyword>
<dbReference type="PANTHER" id="PTHR43687">
    <property type="entry name" value="ADENYLYLSULFATE REDUCTASE, BETA SUBUNIT"/>
    <property type="match status" value="1"/>
</dbReference>